<dbReference type="Gene3D" id="6.10.250.3260">
    <property type="match status" value="1"/>
</dbReference>
<feature type="region of interest" description="Disordered" evidence="1">
    <location>
        <begin position="1"/>
        <end position="36"/>
    </location>
</feature>
<accession>A0A830DC04</accession>
<proteinExistence type="predicted"/>
<keyword evidence="2" id="KW-0689">Ribosomal protein</keyword>
<organism evidence="2 3">
    <name type="scientific">Phtheirospermum japonicum</name>
    <dbReference type="NCBI Taxonomy" id="374723"/>
    <lineage>
        <taxon>Eukaryota</taxon>
        <taxon>Viridiplantae</taxon>
        <taxon>Streptophyta</taxon>
        <taxon>Embryophyta</taxon>
        <taxon>Tracheophyta</taxon>
        <taxon>Spermatophyta</taxon>
        <taxon>Magnoliopsida</taxon>
        <taxon>eudicotyledons</taxon>
        <taxon>Gunneridae</taxon>
        <taxon>Pentapetalae</taxon>
        <taxon>asterids</taxon>
        <taxon>lamiids</taxon>
        <taxon>Lamiales</taxon>
        <taxon>Orobanchaceae</taxon>
        <taxon>Orobanchaceae incertae sedis</taxon>
        <taxon>Phtheirospermum</taxon>
    </lineage>
</organism>
<feature type="compositionally biased region" description="Basic and acidic residues" evidence="1">
    <location>
        <begin position="1"/>
        <end position="21"/>
    </location>
</feature>
<dbReference type="OrthoDB" id="1539250at2759"/>
<dbReference type="GO" id="GO:0005840">
    <property type="term" value="C:ribosome"/>
    <property type="evidence" value="ECO:0007669"/>
    <property type="project" value="UniProtKB-KW"/>
</dbReference>
<evidence type="ECO:0000313" key="2">
    <source>
        <dbReference type="EMBL" id="GFQ04566.1"/>
    </source>
</evidence>
<reference evidence="2" key="1">
    <citation type="submission" date="2020-07" db="EMBL/GenBank/DDBJ databases">
        <title>Ethylene signaling mediates host invasion by parasitic plants.</title>
        <authorList>
            <person name="Yoshida S."/>
        </authorList>
    </citation>
    <scope>NUCLEOTIDE SEQUENCE</scope>
    <source>
        <strain evidence="2">Okayama</strain>
    </source>
</reference>
<dbReference type="GO" id="GO:0003735">
    <property type="term" value="F:structural constituent of ribosome"/>
    <property type="evidence" value="ECO:0007669"/>
    <property type="project" value="InterPro"/>
</dbReference>
<name>A0A830DC04_9LAMI</name>
<protein>
    <submittedName>
        <fullName evidence="2">60S ribosomal protein l21-1</fullName>
    </submittedName>
</protein>
<dbReference type="PANTHER" id="PTHR20981">
    <property type="entry name" value="60S RIBOSOMAL PROTEIN L21"/>
    <property type="match status" value="1"/>
</dbReference>
<gene>
    <name evidence="2" type="ORF">PHJA_002600500</name>
</gene>
<dbReference type="FunFam" id="6.10.250.3260:FF:000002">
    <property type="entry name" value="60S ribosomal protein L21"/>
    <property type="match status" value="1"/>
</dbReference>
<keyword evidence="2" id="KW-0687">Ribonucleoprotein</keyword>
<comment type="caution">
    <text evidence="2">The sequence shown here is derived from an EMBL/GenBank/DDBJ whole genome shotgun (WGS) entry which is preliminary data.</text>
</comment>
<dbReference type="InterPro" id="IPR001147">
    <property type="entry name" value="Ribosomal_eL21"/>
</dbReference>
<dbReference type="GO" id="GO:0006412">
    <property type="term" value="P:translation"/>
    <property type="evidence" value="ECO:0007669"/>
    <property type="project" value="InterPro"/>
</dbReference>
<dbReference type="AlphaFoldDB" id="A0A830DC04"/>
<evidence type="ECO:0000313" key="3">
    <source>
        <dbReference type="Proteomes" id="UP000653305"/>
    </source>
</evidence>
<dbReference type="Proteomes" id="UP000653305">
    <property type="component" value="Unassembled WGS sequence"/>
</dbReference>
<evidence type="ECO:0000256" key="1">
    <source>
        <dbReference type="SAM" id="MobiDB-lite"/>
    </source>
</evidence>
<sequence>MPRGDPLEDKKERSVKAEAKTQGKIISTKRQPEGPKPVFMVGGATIETITPIPYDVVNDLKGGY</sequence>
<dbReference type="EMBL" id="BMAC01000954">
    <property type="protein sequence ID" value="GFQ04566.1"/>
    <property type="molecule type" value="Genomic_DNA"/>
</dbReference>
<keyword evidence="3" id="KW-1185">Reference proteome</keyword>